<evidence type="ECO:0000259" key="5">
    <source>
        <dbReference type="PROSITE" id="PS50002"/>
    </source>
</evidence>
<feature type="compositionally biased region" description="Polar residues" evidence="4">
    <location>
        <begin position="1590"/>
        <end position="1603"/>
    </location>
</feature>
<gene>
    <name evidence="7" type="primary">LOC108676805</name>
</gene>
<dbReference type="PANTHER" id="PTHR14167:SF116">
    <property type="entry name" value="CAP, ISOFORM AC"/>
    <property type="match status" value="1"/>
</dbReference>
<feature type="region of interest" description="Disordered" evidence="4">
    <location>
        <begin position="1568"/>
        <end position="1621"/>
    </location>
</feature>
<feature type="region of interest" description="Disordered" evidence="4">
    <location>
        <begin position="342"/>
        <end position="362"/>
    </location>
</feature>
<feature type="compositionally biased region" description="Acidic residues" evidence="4">
    <location>
        <begin position="1646"/>
        <end position="1655"/>
    </location>
</feature>
<dbReference type="InterPro" id="IPR001452">
    <property type="entry name" value="SH3_domain"/>
</dbReference>
<feature type="compositionally biased region" description="Polar residues" evidence="4">
    <location>
        <begin position="804"/>
        <end position="821"/>
    </location>
</feature>
<keyword evidence="6" id="KW-1185">Reference proteome</keyword>
<feature type="region of interest" description="Disordered" evidence="4">
    <location>
        <begin position="255"/>
        <end position="306"/>
    </location>
</feature>
<dbReference type="PRINTS" id="PR00452">
    <property type="entry name" value="SH3DOMAIN"/>
</dbReference>
<protein>
    <submittedName>
        <fullName evidence="7">Uncharacterized protein LOC108676805 isoform X5</fullName>
    </submittedName>
</protein>
<dbReference type="PANTHER" id="PTHR14167">
    <property type="entry name" value="SH3 DOMAIN-CONTAINING"/>
    <property type="match status" value="1"/>
</dbReference>
<feature type="region of interest" description="Disordered" evidence="4">
    <location>
        <begin position="2156"/>
        <end position="2204"/>
    </location>
</feature>
<dbReference type="CDD" id="cd11780">
    <property type="entry name" value="SH3_Sorbs_3"/>
    <property type="match status" value="1"/>
</dbReference>
<feature type="compositionally biased region" description="Basic and acidic residues" evidence="4">
    <location>
        <begin position="164"/>
        <end position="174"/>
    </location>
</feature>
<keyword evidence="1 3" id="KW-0728">SH3 domain</keyword>
<dbReference type="Gene3D" id="2.30.30.40">
    <property type="entry name" value="SH3 Domains"/>
    <property type="match status" value="3"/>
</dbReference>
<feature type="compositionally biased region" description="Polar residues" evidence="4">
    <location>
        <begin position="1230"/>
        <end position="1241"/>
    </location>
</feature>
<dbReference type="PRINTS" id="PR00499">
    <property type="entry name" value="P67PHOX"/>
</dbReference>
<dbReference type="Pfam" id="PF07653">
    <property type="entry name" value="SH3_2"/>
    <property type="match status" value="1"/>
</dbReference>
<dbReference type="Pfam" id="PF14604">
    <property type="entry name" value="SH3_9"/>
    <property type="match status" value="1"/>
</dbReference>
<evidence type="ECO:0000256" key="1">
    <source>
        <dbReference type="ARBA" id="ARBA00022443"/>
    </source>
</evidence>
<evidence type="ECO:0000313" key="6">
    <source>
        <dbReference type="Proteomes" id="UP000694843"/>
    </source>
</evidence>
<evidence type="ECO:0000256" key="3">
    <source>
        <dbReference type="PROSITE-ProRule" id="PRU00192"/>
    </source>
</evidence>
<feature type="region of interest" description="Disordered" evidence="4">
    <location>
        <begin position="563"/>
        <end position="600"/>
    </location>
</feature>
<feature type="region of interest" description="Disordered" evidence="4">
    <location>
        <begin position="1480"/>
        <end position="1504"/>
    </location>
</feature>
<dbReference type="SMART" id="SM00326">
    <property type="entry name" value="SH3"/>
    <property type="match status" value="3"/>
</dbReference>
<feature type="compositionally biased region" description="Basic and acidic residues" evidence="4">
    <location>
        <begin position="1242"/>
        <end position="1252"/>
    </location>
</feature>
<dbReference type="Proteomes" id="UP000694843">
    <property type="component" value="Unplaced"/>
</dbReference>
<feature type="compositionally biased region" description="Polar residues" evidence="4">
    <location>
        <begin position="1096"/>
        <end position="1105"/>
    </location>
</feature>
<feature type="region of interest" description="Disordered" evidence="4">
    <location>
        <begin position="2219"/>
        <end position="2248"/>
    </location>
</feature>
<dbReference type="FunFam" id="2.30.30.40:FF:000001">
    <property type="entry name" value="Sorbin and SH3 domain-containing protein 1 isoform 2"/>
    <property type="match status" value="1"/>
</dbReference>
<feature type="region of interest" description="Disordered" evidence="4">
    <location>
        <begin position="917"/>
        <end position="985"/>
    </location>
</feature>
<feature type="compositionally biased region" description="Polar residues" evidence="4">
    <location>
        <begin position="2164"/>
        <end position="2173"/>
    </location>
</feature>
<feature type="compositionally biased region" description="Basic and acidic residues" evidence="4">
    <location>
        <begin position="1112"/>
        <end position="1123"/>
    </location>
</feature>
<feature type="region of interest" description="Disordered" evidence="4">
    <location>
        <begin position="1230"/>
        <end position="1257"/>
    </location>
</feature>
<feature type="compositionally biased region" description="Basic and acidic residues" evidence="4">
    <location>
        <begin position="685"/>
        <end position="695"/>
    </location>
</feature>
<dbReference type="Pfam" id="PF00018">
    <property type="entry name" value="SH3_1"/>
    <property type="match status" value="1"/>
</dbReference>
<feature type="compositionally biased region" description="Polar residues" evidence="4">
    <location>
        <begin position="968"/>
        <end position="985"/>
    </location>
</feature>
<dbReference type="SUPFAM" id="SSF50044">
    <property type="entry name" value="SH3-domain"/>
    <property type="match status" value="3"/>
</dbReference>
<feature type="region of interest" description="Disordered" evidence="4">
    <location>
        <begin position="1641"/>
        <end position="1661"/>
    </location>
</feature>
<feature type="domain" description="SH3" evidence="5">
    <location>
        <begin position="2584"/>
        <end position="2644"/>
    </location>
</feature>
<feature type="compositionally biased region" description="Basic and acidic residues" evidence="4">
    <location>
        <begin position="1490"/>
        <end position="1503"/>
    </location>
</feature>
<feature type="compositionally biased region" description="Low complexity" evidence="4">
    <location>
        <begin position="123"/>
        <end position="134"/>
    </location>
</feature>
<feature type="compositionally biased region" description="Polar residues" evidence="4">
    <location>
        <begin position="143"/>
        <end position="162"/>
    </location>
</feature>
<evidence type="ECO:0000256" key="4">
    <source>
        <dbReference type="SAM" id="MobiDB-lite"/>
    </source>
</evidence>
<organism evidence="6 7">
    <name type="scientific">Hyalella azteca</name>
    <name type="common">Amphipod</name>
    <dbReference type="NCBI Taxonomy" id="294128"/>
    <lineage>
        <taxon>Eukaryota</taxon>
        <taxon>Metazoa</taxon>
        <taxon>Ecdysozoa</taxon>
        <taxon>Arthropoda</taxon>
        <taxon>Crustacea</taxon>
        <taxon>Multicrustacea</taxon>
        <taxon>Malacostraca</taxon>
        <taxon>Eumalacostraca</taxon>
        <taxon>Peracarida</taxon>
        <taxon>Amphipoda</taxon>
        <taxon>Senticaudata</taxon>
        <taxon>Talitrida</taxon>
        <taxon>Talitroidea</taxon>
        <taxon>Hyalellidae</taxon>
        <taxon>Hyalella</taxon>
    </lineage>
</organism>
<dbReference type="CDD" id="cd11782">
    <property type="entry name" value="SH3_Sorbs_2"/>
    <property type="match status" value="1"/>
</dbReference>
<feature type="domain" description="SH3" evidence="5">
    <location>
        <begin position="2388"/>
        <end position="2447"/>
    </location>
</feature>
<dbReference type="PROSITE" id="PS50002">
    <property type="entry name" value="SH3"/>
    <property type="match status" value="3"/>
</dbReference>
<feature type="region of interest" description="Disordered" evidence="4">
    <location>
        <begin position="1716"/>
        <end position="1743"/>
    </location>
</feature>
<feature type="region of interest" description="Disordered" evidence="4">
    <location>
        <begin position="1006"/>
        <end position="1172"/>
    </location>
</feature>
<feature type="region of interest" description="Disordered" evidence="4">
    <location>
        <begin position="804"/>
        <end position="880"/>
    </location>
</feature>
<feature type="domain" description="SH3" evidence="5">
    <location>
        <begin position="2457"/>
        <end position="2516"/>
    </location>
</feature>
<feature type="compositionally biased region" description="Polar residues" evidence="4">
    <location>
        <begin position="189"/>
        <end position="205"/>
    </location>
</feature>
<dbReference type="RefSeq" id="XP_047739299.1">
    <property type="nucleotide sequence ID" value="XM_047883343.1"/>
</dbReference>
<feature type="compositionally biased region" description="Polar residues" evidence="4">
    <location>
        <begin position="1124"/>
        <end position="1135"/>
    </location>
</feature>
<feature type="compositionally biased region" description="Basic and acidic residues" evidence="4">
    <location>
        <begin position="96"/>
        <end position="122"/>
    </location>
</feature>
<name>A0A979FQB3_HYAAZ</name>
<reference evidence="7" key="1">
    <citation type="submission" date="2025-08" db="UniProtKB">
        <authorList>
            <consortium name="RefSeq"/>
        </authorList>
    </citation>
    <scope>IDENTIFICATION</scope>
    <source>
        <tissue evidence="7">Whole organism</tissue>
    </source>
</reference>
<feature type="compositionally biased region" description="Low complexity" evidence="4">
    <location>
        <begin position="1609"/>
        <end position="1621"/>
    </location>
</feature>
<feature type="compositionally biased region" description="Polar residues" evidence="4">
    <location>
        <begin position="2195"/>
        <end position="2204"/>
    </location>
</feature>
<dbReference type="InterPro" id="IPR036028">
    <property type="entry name" value="SH3-like_dom_sf"/>
</dbReference>
<sequence>MGRTLKFESPSRLSKIKKTMNSVDGSARLSLRDWRRNKSRNAVDMELLTELPVPTVPPYPIEYFEEHENRLSHVNMAFKFSEECLPPPIFNHDKLNSAFDRPRKDETLDSDCKGSPSEDSRESVGGSTVDSGVVLHSSESRRTSGNSCDFQRTSNDSNNFRSSPDGRADRDSNADRTGQNSVPDVPLNNGRSDLTQRTQPASYSTHPIHAVHGRSSSGAAHPISNGLLFQASNQVSTLRTAYPSQNFDNFQHSRTVAPLPAPKQPSRVSSLPPYKEHTYVNRPPVPRPPSDGCGPPPYPNTSQDLKLQPLKYGAFRPPPSKRSDPAQPLPLLGSQIRSQLWQTSAPKPCGRSKSVHDEGRRSEAYRSRLGSINTLGIPYQTTLPARLPKKTIPTYSEATRQVRIGTRNRPEAISTVPLDRVKVTSQPSSPFKKAIIPVYSKVCKQKKTKKPNLKCDGTYSKLLGNGVGPQASYSSTGTTEVEDQNVNVDSVDGAPALNKNAKAENKSLVGCSNSEGGLISMDGYTSPLYEELLQLHDEEDDGNGQYSIEVRIDYSKGTKYKVEKRRRPLAETDSDNNNNKNSEKQNCRTSAKENVGVAQNDTSVNSEKLKQFRKDKKSSMGKKLRSNSDAIGFKNAQILSKFRTMSICCCGNVKRYVHQPGRIEDYIPGRSSLSEKELRANPEVEYKLESRDQDPPRGSSNHRYNPARMQMSHALKEGGYESDSTLVFRKQSERRPENRNISEVYRQIQRGGEVPLEGLRKAAPRKPKDDFFVVYSDLDLGLSHPALSDLSAATRAFSSPALSAVQSTSEVSNAPSSDNPKSTTESSSEERSSQNCSSFSVGDEAEDMSSKPKVSTNAKISPASPNAPRRVSSKWHPSLIKITKDKPPAANIRSVSAERVRATRALYSSWHREMVTKSKDKLSPGRATLHAPRTRASPSSTTPKTFLLGRRAVSESRFTIQDRELSPSPGSNDNTSALDKTRKLTSVNRSNSINVKSIEPKIREKSCLLTSASPPRRLLSPRSDSPRRNSSPVSELGRPPLSRHTVSSKIKTKSYQEKSGSSTLGMRSRSAEHPGSARIARHSCCIASTEKDSHSKTLPGTNKTKILNRRAHPTDSKRLRQSESFDTTHSNETGYSSMLDLSPSPSPDNLHFASPIGRSSKNAKTFERRNQSTSVNFPSSYFRRTLTSADYAERRAKWETLSRSEPKKRFRSISPPKSLIPLRSTSLVRQASSAMKKNQSKLTEEQPRRSRSLEVVSSSPYISPEKYRQYILEVRLAAPQNVRVSNLRRLFSSLDRVQHLERSISSTDLSLLERKASYLLGFEAWKKLKDNERKALEYKLLINELDVAQSNKDFLYCVSPERKWIGDSFLRGKNKSVQEIRRKFLEQNTSPERFEQRSKTDFIYSSGVYKGLWRGESVKECARNIISKQHPSELKTKLNRDSIERRSMGLWTSLSLEQVNALKDQLNDIYGSMHNVQSWKERKKLSRSRSQKERGETNRETHETVNIAATGRLLTEKFAKRAARPASADCSLLTSPELVPSSLSKLTNIEAERKKLSKQLSLELKEKVNEQRKGADTNINRVLANHGSRRTPSISPDSTSRMSPRTCYSLDISDSSQPSSLTSHADDQFFLLLQKPLRSRSLPPDLNDEDGESSDSDVSVRTVIHKDVAGKVKFFEKRARKQSRSSERYSSVNNRLSLPSEPDLCRFSATLPASYKKRQSAPTLSSHDLYTREDVPSSKPRGRHENYFMKRRVGSESMSTSKDHRYGDYDGSYSRSYLKYVKTGDVFRLRDKYESTEKLSYSDKLRANSLPNLEDTLSRVTPNNRTIVRAQENGDVSSVRQKYEVPRKSRSPTRWVPIRDEYVPKSKIKSTLERLGEKSESLYDPATIERVSKRDSVEKSVLKRVHTGLVETKVGRIESNIHLKSGLSLLGHMYTSSPSLTELSNMGPLVPPRPLSPTSAAPKKPLRLHQAVTAKPLQTSTPTVSPLDGSSLKSDLRVVTPPEMNRCFAGKNFPDYNAENHRPKSRYIPLDCQGAVSWTRSLERPRRLARAIAPASFNGPAVTTCAVNSCATSYFSCTRQMTVPSSRLSYSSSYSTNPSRSSIGSQGFILPYFDHRQAQPSSLPYVSPPSRVSSYSFQGDLPEPGNYYQYRPQTSRYDCRSLSPPRSYSQFSDVHSPARYGPYSGQRLPQDYSHNRNSYLSSGERSSYLEAKSLPGSVISTPRPISPPRSLYSARAPPRPPQRKSAREFEAQLTRSRNRLQAVRDHNFNKAVTWKDPVIGPLPFPYLAAGGYGFSRSDSPYKYDTSEVNIHYKTPVRLEQKEHIPDEELARRQEEHMQRVYEQERRKKYLAEVEDIERRRHADNFTPLQKSPIPLNRYDDDIVTGRPPNKQVARALFSFTAQNKRELSFNKGDVISVRRQIDKNWHEGELRGIVGIFPSNYVEILPAESLKSHVRKPAEGQARARFAFQAQTAMEMSLSKGETVILTRRVDQNWYEGRVGARRGIFPVSYVDVLVEPGDKASPSSSPLPRPALPSTTVLYNGVVPASASANSTMSGTSAVQQQQTTTVESRATYNQQLSVNTQQESVPYRALYNYKPQNEDELELKEGDVVMVMEKCDDGWYVGTSRRTSLFGTFPGNYVERIA</sequence>
<evidence type="ECO:0000313" key="7">
    <source>
        <dbReference type="RefSeq" id="XP_047739299.1"/>
    </source>
</evidence>
<feature type="compositionally biased region" description="Low complexity" evidence="4">
    <location>
        <begin position="1008"/>
        <end position="1034"/>
    </location>
</feature>
<proteinExistence type="predicted"/>
<feature type="region of interest" description="Disordered" evidence="4">
    <location>
        <begin position="685"/>
        <end position="705"/>
    </location>
</feature>
<feature type="compositionally biased region" description="Pro residues" evidence="4">
    <location>
        <begin position="283"/>
        <end position="299"/>
    </location>
</feature>
<accession>A0A979FQB3</accession>
<evidence type="ECO:0000256" key="2">
    <source>
        <dbReference type="ARBA" id="ARBA00022737"/>
    </source>
</evidence>
<keyword evidence="2" id="KW-0677">Repeat</keyword>
<feature type="region of interest" description="Disordered" evidence="4">
    <location>
        <begin position="96"/>
        <end position="218"/>
    </location>
</feature>
<dbReference type="InterPro" id="IPR050384">
    <property type="entry name" value="Endophilin_SH3RF"/>
</dbReference>
<dbReference type="CDD" id="cd11781">
    <property type="entry name" value="SH3_Sorbs_1"/>
    <property type="match status" value="1"/>
</dbReference>
<dbReference type="GeneID" id="108676805"/>